<protein>
    <submittedName>
        <fullName evidence="5">Sugar O-acyltransferase (Sialic acid O-acetyltransferase NeuD family)</fullName>
    </submittedName>
</protein>
<gene>
    <name evidence="5" type="ORF">FHX81_1911</name>
</gene>
<comment type="caution">
    <text evidence="5">The sequence shown here is derived from an EMBL/GenBank/DDBJ whole genome shotgun (WGS) entry which is preliminary data.</text>
</comment>
<dbReference type="InterPro" id="IPR020019">
    <property type="entry name" value="AcTrfase_PglD-like"/>
</dbReference>
<evidence type="ECO:0000313" key="5">
    <source>
        <dbReference type="EMBL" id="TQM79602.1"/>
    </source>
</evidence>
<dbReference type="PANTHER" id="PTHR43300:SF7">
    <property type="entry name" value="UDP-N-ACETYLBACILLOSAMINE N-ACETYLTRANSFERASE"/>
    <property type="match status" value="1"/>
</dbReference>
<proteinExistence type="predicted"/>
<feature type="active site" description="Proton acceptor" evidence="3">
    <location>
        <position position="141"/>
    </location>
</feature>
<dbReference type="SUPFAM" id="SSF51161">
    <property type="entry name" value="Trimeric LpxA-like enzymes"/>
    <property type="match status" value="1"/>
</dbReference>
<evidence type="ECO:0000313" key="6">
    <source>
        <dbReference type="Proteomes" id="UP000316628"/>
    </source>
</evidence>
<accession>A0A543J9U4</accession>
<dbReference type="RefSeq" id="WP_141977015.1">
    <property type="nucleotide sequence ID" value="NZ_VFPP01000001.1"/>
</dbReference>
<organism evidence="5 6">
    <name type="scientific">Saccharothrix saharensis</name>
    <dbReference type="NCBI Taxonomy" id="571190"/>
    <lineage>
        <taxon>Bacteria</taxon>
        <taxon>Bacillati</taxon>
        <taxon>Actinomycetota</taxon>
        <taxon>Actinomycetes</taxon>
        <taxon>Pseudonocardiales</taxon>
        <taxon>Pseudonocardiaceae</taxon>
        <taxon>Saccharothrix</taxon>
    </lineage>
</organism>
<dbReference type="PANTHER" id="PTHR43300">
    <property type="entry name" value="ACETYLTRANSFERASE"/>
    <property type="match status" value="1"/>
</dbReference>
<sequence>MSAPRPLLLVGGGGLAREVLAAVRLLPSLWRPVGALDDDPARHGADLDGLPVLGGTDLVRSTDAAVVVCVANAHRPRGRLNLVARLDLSEDRWATVVHPAASVAVGAEVGPGSVLLAGAVVTAPLRLGAHVVAMPHVLITHDDEVGDGVTFAGRASLGGSVRVGQAAYLGQGSAVREGVTIGAGAVVGMGSVVLADVPAGEVWAGNPARRLREGSGS</sequence>
<dbReference type="InterPro" id="IPR050179">
    <property type="entry name" value="Trans_hexapeptide_repeat"/>
</dbReference>
<dbReference type="Gene3D" id="3.40.50.20">
    <property type="match status" value="1"/>
</dbReference>
<keyword evidence="2" id="KW-0677">Repeat</keyword>
<dbReference type="CDD" id="cd03360">
    <property type="entry name" value="LbH_AT_putative"/>
    <property type="match status" value="1"/>
</dbReference>
<evidence type="ECO:0000256" key="4">
    <source>
        <dbReference type="PIRSR" id="PIRSR620019-2"/>
    </source>
</evidence>
<keyword evidence="6" id="KW-1185">Reference proteome</keyword>
<dbReference type="PROSITE" id="PS00101">
    <property type="entry name" value="HEXAPEP_TRANSFERASES"/>
    <property type="match status" value="1"/>
</dbReference>
<keyword evidence="5" id="KW-0012">Acyltransferase</keyword>
<dbReference type="NCBIfam" id="TIGR03570">
    <property type="entry name" value="NeuD_NnaD"/>
    <property type="match status" value="1"/>
</dbReference>
<feature type="site" description="Increases basicity of active site His" evidence="3">
    <location>
        <position position="142"/>
    </location>
</feature>
<feature type="binding site" evidence="4">
    <location>
        <begin position="37"/>
        <end position="38"/>
    </location>
    <ligand>
        <name>substrate</name>
    </ligand>
</feature>
<dbReference type="OrthoDB" id="3697257at2"/>
<dbReference type="InterPro" id="IPR011004">
    <property type="entry name" value="Trimer_LpxA-like_sf"/>
</dbReference>
<keyword evidence="1 5" id="KW-0808">Transferase</keyword>
<evidence type="ECO:0000256" key="1">
    <source>
        <dbReference type="ARBA" id="ARBA00022679"/>
    </source>
</evidence>
<dbReference type="InterPro" id="IPR018357">
    <property type="entry name" value="Hexapep_transf_CS"/>
</dbReference>
<dbReference type="Gene3D" id="2.160.10.10">
    <property type="entry name" value="Hexapeptide repeat proteins"/>
    <property type="match status" value="1"/>
</dbReference>
<name>A0A543J9U4_9PSEU</name>
<evidence type="ECO:0000256" key="3">
    <source>
        <dbReference type="PIRSR" id="PIRSR620019-1"/>
    </source>
</evidence>
<dbReference type="Proteomes" id="UP000316628">
    <property type="component" value="Unassembled WGS sequence"/>
</dbReference>
<evidence type="ECO:0000256" key="2">
    <source>
        <dbReference type="ARBA" id="ARBA00022737"/>
    </source>
</evidence>
<reference evidence="5 6" key="1">
    <citation type="submission" date="2019-06" db="EMBL/GenBank/DDBJ databases">
        <title>Sequencing the genomes of 1000 actinobacteria strains.</title>
        <authorList>
            <person name="Klenk H.-P."/>
        </authorList>
    </citation>
    <scope>NUCLEOTIDE SEQUENCE [LARGE SCALE GENOMIC DNA]</scope>
    <source>
        <strain evidence="5 6">DSM 45456</strain>
    </source>
</reference>
<dbReference type="GO" id="GO:0016746">
    <property type="term" value="F:acyltransferase activity"/>
    <property type="evidence" value="ECO:0007669"/>
    <property type="project" value="UniProtKB-KW"/>
</dbReference>
<dbReference type="EMBL" id="VFPP01000001">
    <property type="protein sequence ID" value="TQM79602.1"/>
    <property type="molecule type" value="Genomic_DNA"/>
</dbReference>
<dbReference type="AlphaFoldDB" id="A0A543J9U4"/>